<dbReference type="Proteomes" id="UP001152888">
    <property type="component" value="Unassembled WGS sequence"/>
</dbReference>
<proteinExistence type="predicted"/>
<protein>
    <submittedName>
        <fullName evidence="2">Uncharacterized protein</fullName>
    </submittedName>
</protein>
<keyword evidence="3" id="KW-1185">Reference proteome</keyword>
<sequence length="28" mass="2960">MTAMNLLSSDSSSEDDDDLTLGLLSQSN</sequence>
<organism evidence="2 3">
    <name type="scientific">Acanthoscelides obtectus</name>
    <name type="common">Bean weevil</name>
    <name type="synonym">Bruchus obtectus</name>
    <dbReference type="NCBI Taxonomy" id="200917"/>
    <lineage>
        <taxon>Eukaryota</taxon>
        <taxon>Metazoa</taxon>
        <taxon>Ecdysozoa</taxon>
        <taxon>Arthropoda</taxon>
        <taxon>Hexapoda</taxon>
        <taxon>Insecta</taxon>
        <taxon>Pterygota</taxon>
        <taxon>Neoptera</taxon>
        <taxon>Endopterygota</taxon>
        <taxon>Coleoptera</taxon>
        <taxon>Polyphaga</taxon>
        <taxon>Cucujiformia</taxon>
        <taxon>Chrysomeloidea</taxon>
        <taxon>Chrysomelidae</taxon>
        <taxon>Bruchinae</taxon>
        <taxon>Bruchini</taxon>
        <taxon>Acanthoscelides</taxon>
    </lineage>
</organism>
<evidence type="ECO:0000256" key="1">
    <source>
        <dbReference type="SAM" id="MobiDB-lite"/>
    </source>
</evidence>
<comment type="caution">
    <text evidence="2">The sequence shown here is derived from an EMBL/GenBank/DDBJ whole genome shotgun (WGS) entry which is preliminary data.</text>
</comment>
<gene>
    <name evidence="2" type="ORF">ACAOBT_LOCUS4184</name>
</gene>
<name>A0A9P0NYB1_ACAOB</name>
<feature type="compositionally biased region" description="Low complexity" evidence="1">
    <location>
        <begin position="1"/>
        <end position="11"/>
    </location>
</feature>
<feature type="region of interest" description="Disordered" evidence="1">
    <location>
        <begin position="1"/>
        <end position="28"/>
    </location>
</feature>
<evidence type="ECO:0000313" key="2">
    <source>
        <dbReference type="EMBL" id="CAH1961481.1"/>
    </source>
</evidence>
<dbReference type="AlphaFoldDB" id="A0A9P0NYB1"/>
<accession>A0A9P0NYB1</accession>
<evidence type="ECO:0000313" key="3">
    <source>
        <dbReference type="Proteomes" id="UP001152888"/>
    </source>
</evidence>
<dbReference type="EMBL" id="CAKOFQ010006695">
    <property type="protein sequence ID" value="CAH1961481.1"/>
    <property type="molecule type" value="Genomic_DNA"/>
</dbReference>
<reference evidence="2" key="1">
    <citation type="submission" date="2022-03" db="EMBL/GenBank/DDBJ databases">
        <authorList>
            <person name="Sayadi A."/>
        </authorList>
    </citation>
    <scope>NUCLEOTIDE SEQUENCE</scope>
</reference>